<reference evidence="7 8" key="1">
    <citation type="submission" date="2020-08" db="EMBL/GenBank/DDBJ databases">
        <title>Novel species isolated from subtropical streams in China.</title>
        <authorList>
            <person name="Lu H."/>
        </authorList>
    </citation>
    <scope>NUCLEOTIDE SEQUENCE [LARGE SCALE GENOMIC DNA]</scope>
    <source>
        <strain evidence="7 8">CY18W</strain>
    </source>
</reference>
<keyword evidence="4 6" id="KW-1133">Transmembrane helix</keyword>
<evidence type="ECO:0000256" key="3">
    <source>
        <dbReference type="ARBA" id="ARBA00022692"/>
    </source>
</evidence>
<evidence type="ECO:0000256" key="1">
    <source>
        <dbReference type="ARBA" id="ARBA00004141"/>
    </source>
</evidence>
<comment type="similarity">
    <text evidence="2">Belongs to the autoinducer-2 exporter (AI-2E) (TC 2.A.86) family.</text>
</comment>
<evidence type="ECO:0000256" key="4">
    <source>
        <dbReference type="ARBA" id="ARBA00022989"/>
    </source>
</evidence>
<keyword evidence="8" id="KW-1185">Reference proteome</keyword>
<proteinExistence type="inferred from homology"/>
<accession>A0ABR6ZXA8</accession>
<name>A0ABR6ZXA8_9BURK</name>
<comment type="subcellular location">
    <subcellularLocation>
        <location evidence="1">Membrane</location>
        <topology evidence="1">Multi-pass membrane protein</topology>
    </subcellularLocation>
</comment>
<feature type="transmembrane region" description="Helical" evidence="6">
    <location>
        <begin position="12"/>
        <end position="31"/>
    </location>
</feature>
<feature type="transmembrane region" description="Helical" evidence="6">
    <location>
        <begin position="231"/>
        <end position="253"/>
    </location>
</feature>
<evidence type="ECO:0000256" key="6">
    <source>
        <dbReference type="SAM" id="Phobius"/>
    </source>
</evidence>
<dbReference type="Proteomes" id="UP000650424">
    <property type="component" value="Unassembled WGS sequence"/>
</dbReference>
<keyword evidence="3 6" id="KW-0812">Transmembrane</keyword>
<feature type="transmembrane region" description="Helical" evidence="6">
    <location>
        <begin position="303"/>
        <end position="332"/>
    </location>
</feature>
<dbReference type="EMBL" id="JACOGF010000014">
    <property type="protein sequence ID" value="MBC3920273.1"/>
    <property type="molecule type" value="Genomic_DNA"/>
</dbReference>
<dbReference type="Pfam" id="PF01594">
    <property type="entry name" value="AI-2E_transport"/>
    <property type="match status" value="1"/>
</dbReference>
<protein>
    <submittedName>
        <fullName evidence="7">AI-2E family transporter</fullName>
    </submittedName>
</protein>
<keyword evidence="5 6" id="KW-0472">Membrane</keyword>
<feature type="transmembrane region" description="Helical" evidence="6">
    <location>
        <begin position="260"/>
        <end position="283"/>
    </location>
</feature>
<evidence type="ECO:0000256" key="2">
    <source>
        <dbReference type="ARBA" id="ARBA00009773"/>
    </source>
</evidence>
<evidence type="ECO:0000256" key="5">
    <source>
        <dbReference type="ARBA" id="ARBA00023136"/>
    </source>
</evidence>
<organism evidence="7 8">
    <name type="scientific">Undibacterium hunanense</name>
    <dbReference type="NCBI Taxonomy" id="2762292"/>
    <lineage>
        <taxon>Bacteria</taxon>
        <taxon>Pseudomonadati</taxon>
        <taxon>Pseudomonadota</taxon>
        <taxon>Betaproteobacteria</taxon>
        <taxon>Burkholderiales</taxon>
        <taxon>Oxalobacteraceae</taxon>
        <taxon>Undibacterium</taxon>
    </lineage>
</organism>
<feature type="transmembrane region" description="Helical" evidence="6">
    <location>
        <begin position="37"/>
        <end position="56"/>
    </location>
</feature>
<sequence>MKGKSLLESSQLSASVWASYVLAAIALLLVLKAGLVVALFSGLLVFSLIHVMAPAIERRFKHRQPRMIAVAFLSFVMIIAVIVVIWGVHVFLRSDAGNLHNLLQRLADIIEASRSQLPEWVSTNLPEDVDDLRSIMTDWLREHAGEAKQLVPEAGHLIVHLLLGMIIGSMVALRDASGDRNNKPFAAAMLQRVSNLGQIFHKIVFAQVQISLINTVMTAIYLFAILPMAGIHLPLTKTMIAITFVAGLIPVAGNIISNTVIVIVALSHSLNVAIASLVFMIVIHKAEYFLNARIIGAQVNARAWELLTAILVMETLFGVPGVVAAPVFYAYIKKELSDRGLV</sequence>
<comment type="caution">
    <text evidence="7">The sequence shown here is derived from an EMBL/GenBank/DDBJ whole genome shotgun (WGS) entry which is preliminary data.</text>
</comment>
<evidence type="ECO:0000313" key="7">
    <source>
        <dbReference type="EMBL" id="MBC3920273.1"/>
    </source>
</evidence>
<dbReference type="InterPro" id="IPR002549">
    <property type="entry name" value="AI-2E-like"/>
</dbReference>
<feature type="transmembrane region" description="Helical" evidence="6">
    <location>
        <begin position="154"/>
        <end position="173"/>
    </location>
</feature>
<evidence type="ECO:0000313" key="8">
    <source>
        <dbReference type="Proteomes" id="UP000650424"/>
    </source>
</evidence>
<dbReference type="RefSeq" id="WP_186949644.1">
    <property type="nucleotide sequence ID" value="NZ_JACOGF010000014.1"/>
</dbReference>
<feature type="transmembrane region" description="Helical" evidence="6">
    <location>
        <begin position="199"/>
        <end position="225"/>
    </location>
</feature>
<feature type="transmembrane region" description="Helical" evidence="6">
    <location>
        <begin position="68"/>
        <end position="92"/>
    </location>
</feature>
<gene>
    <name evidence="7" type="ORF">H8L32_22605</name>
</gene>